<accession>A0A4V1CWN0</accession>
<dbReference type="Pfam" id="PF10646">
    <property type="entry name" value="Germane"/>
    <property type="match status" value="1"/>
</dbReference>
<name>A0A4V1CWN0_9ACTN</name>
<feature type="compositionally biased region" description="Gly residues" evidence="1">
    <location>
        <begin position="108"/>
        <end position="120"/>
    </location>
</feature>
<dbReference type="AlphaFoldDB" id="A0A4V1CWN0"/>
<evidence type="ECO:0000259" key="2">
    <source>
        <dbReference type="Pfam" id="PF10646"/>
    </source>
</evidence>
<dbReference type="Proteomes" id="UP000297025">
    <property type="component" value="Chromosome"/>
</dbReference>
<evidence type="ECO:0000256" key="1">
    <source>
        <dbReference type="SAM" id="MobiDB-lite"/>
    </source>
</evidence>
<reference evidence="3 4" key="1">
    <citation type="journal article" date="2008" name="Int. J. Syst. Evol. Microbiol.">
        <title>Nocardioides daphniae sp. nov., isolated from Daphnia cucullata (Crustacea: Cladocera).</title>
        <authorList>
            <person name="Toth E.M."/>
            <person name="Keki Z."/>
            <person name="Homonnay Z.G."/>
            <person name="Borsodi A.K."/>
            <person name="Marialigeti K."/>
            <person name="Schumann P."/>
        </authorList>
    </citation>
    <scope>NUCLEOTIDE SEQUENCE [LARGE SCALE GENOMIC DNA]</scope>
    <source>
        <strain evidence="3 4">JCM 16608</strain>
    </source>
</reference>
<feature type="domain" description="GerMN" evidence="2">
    <location>
        <begin position="3"/>
        <end position="56"/>
    </location>
</feature>
<gene>
    <name evidence="3" type="ORF">E2C04_12785</name>
</gene>
<evidence type="ECO:0000313" key="4">
    <source>
        <dbReference type="Proteomes" id="UP000297025"/>
    </source>
</evidence>
<organism evidence="3 4">
    <name type="scientific">Nocardioides daphniae</name>
    <dbReference type="NCBI Taxonomy" id="402297"/>
    <lineage>
        <taxon>Bacteria</taxon>
        <taxon>Bacillati</taxon>
        <taxon>Actinomycetota</taxon>
        <taxon>Actinomycetes</taxon>
        <taxon>Propionibacteriales</taxon>
        <taxon>Nocardioidaceae</taxon>
        <taxon>Nocardioides</taxon>
    </lineage>
</organism>
<dbReference type="KEGG" id="ndp:E2C04_12785"/>
<feature type="compositionally biased region" description="Basic residues" evidence="1">
    <location>
        <begin position="121"/>
        <end position="135"/>
    </location>
</feature>
<feature type="region of interest" description="Disordered" evidence="1">
    <location>
        <begin position="105"/>
        <end position="162"/>
    </location>
</feature>
<dbReference type="InterPro" id="IPR019606">
    <property type="entry name" value="GerMN"/>
</dbReference>
<evidence type="ECO:0000313" key="3">
    <source>
        <dbReference type="EMBL" id="QCC77837.1"/>
    </source>
</evidence>
<dbReference type="OrthoDB" id="3226781at2"/>
<protein>
    <recommendedName>
        <fullName evidence="2">GerMN domain-containing protein</fullName>
    </recommendedName>
</protein>
<sequence length="162" mass="17123">MNSVPINADGVADVVVEDVEGTFDSGAAEEMLAQLTWTLRQVPRVKQVRLTVDERAVTLDDGVREVAVQSGLSFSPLGVSSSRDLFALVGGRLVRGDFENFSPTAGALGAGEVGVRGRGQPGRHPRRRGQLRRPVRGAGGPGEGRGPRHRAHRGQRPAASGL</sequence>
<dbReference type="EMBL" id="CP038462">
    <property type="protein sequence ID" value="QCC77837.1"/>
    <property type="molecule type" value="Genomic_DNA"/>
</dbReference>
<dbReference type="RefSeq" id="WP_135832880.1">
    <property type="nucleotide sequence ID" value="NZ_CP038462.1"/>
</dbReference>
<proteinExistence type="predicted"/>